<dbReference type="Proteomes" id="UP000009138">
    <property type="component" value="Unassembled WGS sequence"/>
</dbReference>
<keyword evidence="3" id="KW-1185">Reference proteome</keyword>
<sequence>MDNAPIHHHDAVDPIILQRGYIPVYLPPYSPELNPIEMFWKPVPSLYCQLCYWDGFR</sequence>
<dbReference type="InterPro" id="IPR038717">
    <property type="entry name" value="Tc1-like_DDE_dom"/>
</dbReference>
<dbReference type="Pfam" id="PF13358">
    <property type="entry name" value="DDE_3"/>
    <property type="match status" value="1"/>
</dbReference>
<organism evidence="2 3">
    <name type="scientific">Rhizopus delemar (strain RA 99-880 / ATCC MYA-4621 / FGSC 9543 / NRRL 43880)</name>
    <name type="common">Mucormycosis agent</name>
    <name type="synonym">Rhizopus arrhizus var. delemar</name>
    <dbReference type="NCBI Taxonomy" id="246409"/>
    <lineage>
        <taxon>Eukaryota</taxon>
        <taxon>Fungi</taxon>
        <taxon>Fungi incertae sedis</taxon>
        <taxon>Mucoromycota</taxon>
        <taxon>Mucoromycotina</taxon>
        <taxon>Mucoromycetes</taxon>
        <taxon>Mucorales</taxon>
        <taxon>Mucorineae</taxon>
        <taxon>Rhizopodaceae</taxon>
        <taxon>Rhizopus</taxon>
    </lineage>
</organism>
<dbReference type="OrthoDB" id="5379619at2759"/>
<dbReference type="InParanoid" id="I1C4L9"/>
<evidence type="ECO:0000259" key="1">
    <source>
        <dbReference type="Pfam" id="PF13358"/>
    </source>
</evidence>
<feature type="domain" description="Tc1-like transposase DDE" evidence="1">
    <location>
        <begin position="1"/>
        <end position="41"/>
    </location>
</feature>
<dbReference type="Gene3D" id="3.30.420.10">
    <property type="entry name" value="Ribonuclease H-like superfamily/Ribonuclease H"/>
    <property type="match status" value="1"/>
</dbReference>
<accession>I1C4L9</accession>
<gene>
    <name evidence="2" type="ORF">RO3G_08104</name>
</gene>
<reference evidence="2 3" key="1">
    <citation type="journal article" date="2009" name="PLoS Genet.">
        <title>Genomic analysis of the basal lineage fungus Rhizopus oryzae reveals a whole-genome duplication.</title>
        <authorList>
            <person name="Ma L.-J."/>
            <person name="Ibrahim A.S."/>
            <person name="Skory C."/>
            <person name="Grabherr M.G."/>
            <person name="Burger G."/>
            <person name="Butler M."/>
            <person name="Elias M."/>
            <person name="Idnurm A."/>
            <person name="Lang B.F."/>
            <person name="Sone T."/>
            <person name="Abe A."/>
            <person name="Calvo S.E."/>
            <person name="Corrochano L.M."/>
            <person name="Engels R."/>
            <person name="Fu J."/>
            <person name="Hansberg W."/>
            <person name="Kim J.-M."/>
            <person name="Kodira C.D."/>
            <person name="Koehrsen M.J."/>
            <person name="Liu B."/>
            <person name="Miranda-Saavedra D."/>
            <person name="O'Leary S."/>
            <person name="Ortiz-Castellanos L."/>
            <person name="Poulter R."/>
            <person name="Rodriguez-Romero J."/>
            <person name="Ruiz-Herrera J."/>
            <person name="Shen Y.-Q."/>
            <person name="Zeng Q."/>
            <person name="Galagan J."/>
            <person name="Birren B.W."/>
            <person name="Cuomo C.A."/>
            <person name="Wickes B.L."/>
        </authorList>
    </citation>
    <scope>NUCLEOTIDE SEQUENCE [LARGE SCALE GENOMIC DNA]</scope>
    <source>
        <strain evidence="3">RA 99-880 / ATCC MYA-4621 / FGSC 9543 / NRRL 43880</strain>
    </source>
</reference>
<dbReference type="EMBL" id="CH476737">
    <property type="protein sequence ID" value="EIE83399.1"/>
    <property type="molecule type" value="Genomic_DNA"/>
</dbReference>
<dbReference type="GeneID" id="93615075"/>
<dbReference type="RefSeq" id="XP_067518795.1">
    <property type="nucleotide sequence ID" value="XM_067662694.1"/>
</dbReference>
<dbReference type="STRING" id="246409.I1C4L9"/>
<dbReference type="InterPro" id="IPR036397">
    <property type="entry name" value="RNaseH_sf"/>
</dbReference>
<dbReference type="AlphaFoldDB" id="I1C4L9"/>
<name>I1C4L9_RHIO9</name>
<dbReference type="GO" id="GO:0003676">
    <property type="term" value="F:nucleic acid binding"/>
    <property type="evidence" value="ECO:0007669"/>
    <property type="project" value="InterPro"/>
</dbReference>
<proteinExistence type="predicted"/>
<protein>
    <recommendedName>
        <fullName evidence="1">Tc1-like transposase DDE domain-containing protein</fullName>
    </recommendedName>
</protein>
<dbReference type="VEuPathDB" id="FungiDB:RO3G_08104"/>
<evidence type="ECO:0000313" key="3">
    <source>
        <dbReference type="Proteomes" id="UP000009138"/>
    </source>
</evidence>
<evidence type="ECO:0000313" key="2">
    <source>
        <dbReference type="EMBL" id="EIE83399.1"/>
    </source>
</evidence>